<name>A0A9P5PWJ4_9AGAR</name>
<organism evidence="1 2">
    <name type="scientific">Rhodocollybia butyracea</name>
    <dbReference type="NCBI Taxonomy" id="206335"/>
    <lineage>
        <taxon>Eukaryota</taxon>
        <taxon>Fungi</taxon>
        <taxon>Dikarya</taxon>
        <taxon>Basidiomycota</taxon>
        <taxon>Agaricomycotina</taxon>
        <taxon>Agaricomycetes</taxon>
        <taxon>Agaricomycetidae</taxon>
        <taxon>Agaricales</taxon>
        <taxon>Marasmiineae</taxon>
        <taxon>Omphalotaceae</taxon>
        <taxon>Rhodocollybia</taxon>
    </lineage>
</organism>
<gene>
    <name evidence="1" type="ORF">BDP27DRAFT_266718</name>
</gene>
<protein>
    <submittedName>
        <fullName evidence="1">Uncharacterized protein</fullName>
    </submittedName>
</protein>
<proteinExistence type="predicted"/>
<keyword evidence="2" id="KW-1185">Reference proteome</keyword>
<comment type="caution">
    <text evidence="1">The sequence shown here is derived from an EMBL/GenBank/DDBJ whole genome shotgun (WGS) entry which is preliminary data.</text>
</comment>
<dbReference type="Proteomes" id="UP000772434">
    <property type="component" value="Unassembled WGS sequence"/>
</dbReference>
<dbReference type="OrthoDB" id="2379186at2759"/>
<reference evidence="1" key="1">
    <citation type="submission" date="2020-11" db="EMBL/GenBank/DDBJ databases">
        <authorList>
            <consortium name="DOE Joint Genome Institute"/>
            <person name="Ahrendt S."/>
            <person name="Riley R."/>
            <person name="Andreopoulos W."/>
            <person name="Labutti K."/>
            <person name="Pangilinan J."/>
            <person name="Ruiz-Duenas F.J."/>
            <person name="Barrasa J.M."/>
            <person name="Sanchez-Garcia M."/>
            <person name="Camarero S."/>
            <person name="Miyauchi S."/>
            <person name="Serrano A."/>
            <person name="Linde D."/>
            <person name="Babiker R."/>
            <person name="Drula E."/>
            <person name="Ayuso-Fernandez I."/>
            <person name="Pacheco R."/>
            <person name="Padilla G."/>
            <person name="Ferreira P."/>
            <person name="Barriuso J."/>
            <person name="Kellner H."/>
            <person name="Castanera R."/>
            <person name="Alfaro M."/>
            <person name="Ramirez L."/>
            <person name="Pisabarro A.G."/>
            <person name="Kuo A."/>
            <person name="Tritt A."/>
            <person name="Lipzen A."/>
            <person name="He G."/>
            <person name="Yan M."/>
            <person name="Ng V."/>
            <person name="Cullen D."/>
            <person name="Martin F."/>
            <person name="Rosso M.-N."/>
            <person name="Henrissat B."/>
            <person name="Hibbett D."/>
            <person name="Martinez A.T."/>
            <person name="Grigoriev I.V."/>
        </authorList>
    </citation>
    <scope>NUCLEOTIDE SEQUENCE</scope>
    <source>
        <strain evidence="1">AH 40177</strain>
    </source>
</reference>
<dbReference type="AlphaFoldDB" id="A0A9P5PWJ4"/>
<sequence>MPNAMYYKVPVGYDKRNIASLDLDKLKAYESFTIFQHLYPWGFVVGEDVQLVVVPQVADVHEGDNQSRRTDAARPRKRVRITQDEDCVDSVDEPLLIPPTPFYLASAFLLRLRKMSKLLPESLPSVEELPVFFNAPLEDSEKIPISQELFNYAFSGYQGFDMCTKEDVSAVFKVGDTGPASLSFIRVLDSPPLSRTEAGYHHCWDDNIRNILQLLIPEGECIRHSNYHTETRNSLPDLGYLINKRCVFRGEEKGPTSPGNPALELVRNIVWEYDSAPYILGILLSAHPENIF</sequence>
<dbReference type="EMBL" id="JADNRY010000016">
    <property type="protein sequence ID" value="KAF9073806.1"/>
    <property type="molecule type" value="Genomic_DNA"/>
</dbReference>
<evidence type="ECO:0000313" key="2">
    <source>
        <dbReference type="Proteomes" id="UP000772434"/>
    </source>
</evidence>
<accession>A0A9P5PWJ4</accession>
<evidence type="ECO:0000313" key="1">
    <source>
        <dbReference type="EMBL" id="KAF9073806.1"/>
    </source>
</evidence>